<name>A0A813WK16_9BILA</name>
<accession>A0A813WK16</accession>
<keyword evidence="3" id="KW-1185">Reference proteome</keyword>
<gene>
    <name evidence="2" type="ORF">OXX778_LOCUS9319</name>
</gene>
<evidence type="ECO:0000313" key="3">
    <source>
        <dbReference type="Proteomes" id="UP000663879"/>
    </source>
</evidence>
<organism evidence="2 3">
    <name type="scientific">Brachionus calyciflorus</name>
    <dbReference type="NCBI Taxonomy" id="104777"/>
    <lineage>
        <taxon>Eukaryota</taxon>
        <taxon>Metazoa</taxon>
        <taxon>Spiralia</taxon>
        <taxon>Gnathifera</taxon>
        <taxon>Rotifera</taxon>
        <taxon>Eurotatoria</taxon>
        <taxon>Monogononta</taxon>
        <taxon>Pseudotrocha</taxon>
        <taxon>Ploima</taxon>
        <taxon>Brachionidae</taxon>
        <taxon>Brachionus</taxon>
    </lineage>
</organism>
<dbReference type="Proteomes" id="UP000663879">
    <property type="component" value="Unassembled WGS sequence"/>
</dbReference>
<protein>
    <recommendedName>
        <fullName evidence="1">C2H2-type domain-containing protein</fullName>
    </recommendedName>
</protein>
<reference evidence="2" key="1">
    <citation type="submission" date="2021-02" db="EMBL/GenBank/DDBJ databases">
        <authorList>
            <person name="Nowell W R."/>
        </authorList>
    </citation>
    <scope>NUCLEOTIDE SEQUENCE</scope>
    <source>
        <strain evidence="2">Ploen Becks lab</strain>
    </source>
</reference>
<proteinExistence type="predicted"/>
<feature type="domain" description="C2H2-type" evidence="1">
    <location>
        <begin position="9"/>
        <end position="32"/>
    </location>
</feature>
<evidence type="ECO:0000313" key="2">
    <source>
        <dbReference type="EMBL" id="CAF0858551.1"/>
    </source>
</evidence>
<dbReference type="SMART" id="SM00355">
    <property type="entry name" value="ZnF_C2H2"/>
    <property type="match status" value="4"/>
</dbReference>
<evidence type="ECO:0000259" key="1">
    <source>
        <dbReference type="SMART" id="SM00355"/>
    </source>
</evidence>
<dbReference type="AlphaFoldDB" id="A0A813WK16"/>
<comment type="caution">
    <text evidence="2">The sequence shown here is derived from an EMBL/GenBank/DDBJ whole genome shotgun (WGS) entry which is preliminary data.</text>
</comment>
<feature type="domain" description="C2H2-type" evidence="1">
    <location>
        <begin position="77"/>
        <end position="100"/>
    </location>
</feature>
<dbReference type="EMBL" id="CAJNOC010001366">
    <property type="protein sequence ID" value="CAF0858551.1"/>
    <property type="molecule type" value="Genomic_DNA"/>
</dbReference>
<feature type="domain" description="C2H2-type" evidence="1">
    <location>
        <begin position="129"/>
        <end position="152"/>
    </location>
</feature>
<sequence>MFKHRLNEYTCVFCGFKSTLKGAVILHQKSIHKDLLESDRNDFVHEDKDLKNEIVNFESYFKNVGKKRKIDPEKELYVCGSCYFISKNRDYIHKHFKTDHKFLINLIVLFSNDEIYLDVVKNGWCLNKKQCSKCSFIGEKSCDLKEHKKKFHNFDTIVNDDENHVQPDSTCKIEVKNEDCIVSEEIEELRNTLVLSSYEKKKTKSGVIKGVKMYTCPFCSFKKSNRLLIKKHLEKHLDSESKFKRLSNERELNKVLDDLKNCVVKAINLINKIENS</sequence>
<feature type="domain" description="C2H2-type" evidence="1">
    <location>
        <begin position="214"/>
        <end position="236"/>
    </location>
</feature>
<dbReference type="InterPro" id="IPR013087">
    <property type="entry name" value="Znf_C2H2_type"/>
</dbReference>